<dbReference type="PANTHER" id="PTHR44943:SF4">
    <property type="entry name" value="TPR REPEAT-CONTAINING PROTEIN MJ0798"/>
    <property type="match status" value="1"/>
</dbReference>
<feature type="domain" description="RNA polymerase alpha subunit C-terminal" evidence="4">
    <location>
        <begin position="376"/>
        <end position="436"/>
    </location>
</feature>
<dbReference type="PANTHER" id="PTHR44943">
    <property type="entry name" value="CELLULOSE SYNTHASE OPERON PROTEIN C"/>
    <property type="match status" value="1"/>
</dbReference>
<keyword evidence="2 3" id="KW-0802">TPR repeat</keyword>
<dbReference type="SUPFAM" id="SSF81901">
    <property type="entry name" value="HCP-like"/>
    <property type="match status" value="1"/>
</dbReference>
<keyword evidence="5" id="KW-0240">DNA-directed RNA polymerase</keyword>
<dbReference type="GO" id="GO:0003677">
    <property type="term" value="F:DNA binding"/>
    <property type="evidence" value="ECO:0007669"/>
    <property type="project" value="InterPro"/>
</dbReference>
<sequence>MSQAALETDVKQIVLSNSLFGPREVQALASAMAEDPSQYRALRDAVAELELREETPASNVRLGCCLYLLGRFESAISVLKRGDNGALAHFYLGKCYLATQRYDEALESFRAARIAGYNPDDCALGEVEALRGKGELKGAMEILDRLSGSAAESAEYYYQRGATLAALGAPAEEVAALYEKAIQIDPNHVGALFGLAWENDRHGNDDVALELYQRCVSRFPPHLGALINLGILYEDMEQYEKAVRCYQRVLEAFPGHERARLFLKDAQAAGQIVLEEDTTRRRDRLAQILATPVTDFELSVRSRNCLQKMGIMTLGDLCRCTEQDLLASKNFGETSLAEIKEMLASKGLRLGQLLPERPGAPAAEGVGEEEEALPPEEQALLAKPVSELNLSVRARKCLARLGINTVGELIRYSGDELLECKNFGVTSLNEVREKLRALGLKLRGD</sequence>
<feature type="domain" description="RNA polymerase alpha subunit C-terminal" evidence="4">
    <location>
        <begin position="285"/>
        <end position="344"/>
    </location>
</feature>
<dbReference type="Proteomes" id="UP000215086">
    <property type="component" value="Chromosome"/>
</dbReference>
<proteinExistence type="predicted"/>
<dbReference type="OrthoDB" id="228958at2"/>
<protein>
    <submittedName>
        <fullName evidence="5">DNA-directed RNA polymerase alpha subunit domain</fullName>
    </submittedName>
</protein>
<organism evidence="5 6">
    <name type="scientific">Thermogutta terrifontis</name>
    <dbReference type="NCBI Taxonomy" id="1331910"/>
    <lineage>
        <taxon>Bacteria</taxon>
        <taxon>Pseudomonadati</taxon>
        <taxon>Planctomycetota</taxon>
        <taxon>Planctomycetia</taxon>
        <taxon>Pirellulales</taxon>
        <taxon>Thermoguttaceae</taxon>
        <taxon>Thermogutta</taxon>
    </lineage>
</organism>
<keyword evidence="6" id="KW-1185">Reference proteome</keyword>
<accession>A0A286RFV4</accession>
<gene>
    <name evidence="5" type="ORF">THTE_2238</name>
</gene>
<keyword evidence="5" id="KW-0804">Transcription</keyword>
<dbReference type="GO" id="GO:0003899">
    <property type="term" value="F:DNA-directed RNA polymerase activity"/>
    <property type="evidence" value="ECO:0007669"/>
    <property type="project" value="InterPro"/>
</dbReference>
<reference evidence="5 6" key="1">
    <citation type="journal article" name="Front. Microbiol.">
        <title>Sugar Metabolism of the First Thermophilic Planctomycete Thermogutta terrifontis: Comparative Genomic and Transcriptomic Approaches.</title>
        <authorList>
            <person name="Elcheninov A.G."/>
            <person name="Menzel P."/>
            <person name="Gudbergsdottir S.R."/>
            <person name="Slesarev A.I."/>
            <person name="Kadnikov V.V."/>
            <person name="Krogh A."/>
            <person name="Bonch-Osmolovskaya E.A."/>
            <person name="Peng X."/>
            <person name="Kublanov I.V."/>
        </authorList>
    </citation>
    <scope>NUCLEOTIDE SEQUENCE [LARGE SCALE GENOMIC DNA]</scope>
    <source>
        <strain evidence="5 6">R1</strain>
    </source>
</reference>
<dbReference type="InterPro" id="IPR011260">
    <property type="entry name" value="RNAP_asu_C"/>
</dbReference>
<dbReference type="Pfam" id="PF00515">
    <property type="entry name" value="TPR_1"/>
    <property type="match status" value="1"/>
</dbReference>
<evidence type="ECO:0000259" key="4">
    <source>
        <dbReference type="Pfam" id="PF03118"/>
    </source>
</evidence>
<dbReference type="Gene3D" id="1.25.40.10">
    <property type="entry name" value="Tetratricopeptide repeat domain"/>
    <property type="match status" value="2"/>
</dbReference>
<dbReference type="AlphaFoldDB" id="A0A286RFV4"/>
<dbReference type="InterPro" id="IPR051685">
    <property type="entry name" value="Ycf3/AcsC/BcsC/TPR_MFPF"/>
</dbReference>
<keyword evidence="1" id="KW-0677">Repeat</keyword>
<dbReference type="Pfam" id="PF13432">
    <property type="entry name" value="TPR_16"/>
    <property type="match status" value="1"/>
</dbReference>
<dbReference type="SUPFAM" id="SSF47789">
    <property type="entry name" value="C-terminal domain of RNA polymerase alpha subunit"/>
    <property type="match status" value="2"/>
</dbReference>
<name>A0A286RFV4_9BACT</name>
<dbReference type="Pfam" id="PF03118">
    <property type="entry name" value="RNA_pol_A_CTD"/>
    <property type="match status" value="2"/>
</dbReference>
<evidence type="ECO:0000256" key="3">
    <source>
        <dbReference type="PROSITE-ProRule" id="PRU00339"/>
    </source>
</evidence>
<dbReference type="PROSITE" id="PS50005">
    <property type="entry name" value="TPR"/>
    <property type="match status" value="1"/>
</dbReference>
<dbReference type="KEGG" id="ttf:THTE_2238"/>
<evidence type="ECO:0000313" key="5">
    <source>
        <dbReference type="EMBL" id="ASV74840.1"/>
    </source>
</evidence>
<dbReference type="EMBL" id="CP018477">
    <property type="protein sequence ID" value="ASV74840.1"/>
    <property type="molecule type" value="Genomic_DNA"/>
</dbReference>
<evidence type="ECO:0000256" key="2">
    <source>
        <dbReference type="ARBA" id="ARBA00022803"/>
    </source>
</evidence>
<dbReference type="InterPro" id="IPR011990">
    <property type="entry name" value="TPR-like_helical_dom_sf"/>
</dbReference>
<dbReference type="GO" id="GO:0006351">
    <property type="term" value="P:DNA-templated transcription"/>
    <property type="evidence" value="ECO:0007669"/>
    <property type="project" value="InterPro"/>
</dbReference>
<dbReference type="SMART" id="SM00028">
    <property type="entry name" value="TPR"/>
    <property type="match status" value="4"/>
</dbReference>
<evidence type="ECO:0000256" key="1">
    <source>
        <dbReference type="ARBA" id="ARBA00022737"/>
    </source>
</evidence>
<evidence type="ECO:0000313" key="6">
    <source>
        <dbReference type="Proteomes" id="UP000215086"/>
    </source>
</evidence>
<dbReference type="PROSITE" id="PS50293">
    <property type="entry name" value="TPR_REGION"/>
    <property type="match status" value="1"/>
</dbReference>
<dbReference type="RefSeq" id="WP_095415053.1">
    <property type="nucleotide sequence ID" value="NZ_CP018477.1"/>
</dbReference>
<feature type="repeat" description="TPR" evidence="3">
    <location>
        <begin position="223"/>
        <end position="256"/>
    </location>
</feature>
<dbReference type="GO" id="GO:0000428">
    <property type="term" value="C:DNA-directed RNA polymerase complex"/>
    <property type="evidence" value="ECO:0007669"/>
    <property type="project" value="UniProtKB-KW"/>
</dbReference>
<dbReference type="InterPro" id="IPR019734">
    <property type="entry name" value="TPR_rpt"/>
</dbReference>
<dbReference type="Gene3D" id="1.10.150.20">
    <property type="entry name" value="5' to 3' exonuclease, C-terminal subdomain"/>
    <property type="match status" value="2"/>
</dbReference>